<evidence type="ECO:0000256" key="3">
    <source>
        <dbReference type="ARBA" id="ARBA00023002"/>
    </source>
</evidence>
<dbReference type="AlphaFoldDB" id="A0A0M9GLT1"/>
<dbReference type="PRINTS" id="PR00081">
    <property type="entry name" value="GDHRDH"/>
</dbReference>
<dbReference type="PANTHER" id="PTHR43618">
    <property type="entry name" value="7-ALPHA-HYDROXYSTEROID DEHYDROGENASE"/>
    <property type="match status" value="1"/>
</dbReference>
<evidence type="ECO:0000256" key="2">
    <source>
        <dbReference type="ARBA" id="ARBA00022857"/>
    </source>
</evidence>
<evidence type="ECO:0008006" key="6">
    <source>
        <dbReference type="Google" id="ProtNLM"/>
    </source>
</evidence>
<dbReference type="PATRIC" id="fig|1514904.3.peg.1901"/>
<dbReference type="InterPro" id="IPR002347">
    <property type="entry name" value="SDR_fam"/>
</dbReference>
<dbReference type="Gene3D" id="3.40.50.720">
    <property type="entry name" value="NAD(P)-binding Rossmann-like Domain"/>
    <property type="match status" value="1"/>
</dbReference>
<dbReference type="FunFam" id="3.40.50.720:FF:000084">
    <property type="entry name" value="Short-chain dehydrogenase reductase"/>
    <property type="match status" value="1"/>
</dbReference>
<keyword evidence="3" id="KW-0560">Oxidoreductase</keyword>
<organism evidence="4 5">
    <name type="scientific">Ahrensia marina</name>
    <dbReference type="NCBI Taxonomy" id="1514904"/>
    <lineage>
        <taxon>Bacteria</taxon>
        <taxon>Pseudomonadati</taxon>
        <taxon>Pseudomonadota</taxon>
        <taxon>Alphaproteobacteria</taxon>
        <taxon>Hyphomicrobiales</taxon>
        <taxon>Ahrensiaceae</taxon>
        <taxon>Ahrensia</taxon>
    </lineage>
</organism>
<dbReference type="Proteomes" id="UP000038011">
    <property type="component" value="Unassembled WGS sequence"/>
</dbReference>
<dbReference type="OrthoDB" id="9804774at2"/>
<dbReference type="EMBL" id="JXMU01000022">
    <property type="protein sequence ID" value="KPB00416.1"/>
    <property type="molecule type" value="Genomic_DNA"/>
</dbReference>
<dbReference type="CDD" id="cd05233">
    <property type="entry name" value="SDR_c"/>
    <property type="match status" value="1"/>
</dbReference>
<reference evidence="4 5" key="1">
    <citation type="submission" date="2015-01" db="EMBL/GenBank/DDBJ databases">
        <title>Ahrensia donghaiensis sp. nov., a novel dimethylsulphoniopropionate-cleavage bacterium isolated from seawater and emended descriptions of the genus Ahrensia and Ahrensia kielensis.</title>
        <authorList>
            <person name="Liu J."/>
        </authorList>
    </citation>
    <scope>NUCLEOTIDE SEQUENCE [LARGE SCALE GENOMIC DNA]</scope>
    <source>
        <strain evidence="4 5">LZD062</strain>
    </source>
</reference>
<proteinExistence type="inferred from homology"/>
<evidence type="ECO:0000313" key="4">
    <source>
        <dbReference type="EMBL" id="KPB00416.1"/>
    </source>
</evidence>
<gene>
    <name evidence="4" type="ORF">SU32_13835</name>
</gene>
<dbReference type="GO" id="GO:0016491">
    <property type="term" value="F:oxidoreductase activity"/>
    <property type="evidence" value="ECO:0007669"/>
    <property type="project" value="UniProtKB-KW"/>
</dbReference>
<keyword evidence="5" id="KW-1185">Reference proteome</keyword>
<sequence>MNDDLFSIKDKVCLVTGVSKGLGAHMAQLYLSRGAKVIGISREEPHWKTDIYATNFEHFIGDVTDTDVVDKLFLHLSEVYGGVDVVVNNAGASQVQRLKDTGPDDLQKLFALNVFAATNVATQAAAQMRKNNVSGSIINITSVMAGSSMTGLAAYSASKAALSQLTMSMASEWARSGVRVNNLSPGWFPSAMTEEYFKKGLGRVLKAKIPMARLGDASDLDGACLLLASDASRYMTGTTITIDGGYSLAG</sequence>
<dbReference type="InterPro" id="IPR052178">
    <property type="entry name" value="Sec_Metab_Biosynth_SDR"/>
</dbReference>
<name>A0A0M9GLT1_9HYPH</name>
<protein>
    <recommendedName>
        <fullName evidence="6">2-deoxy-D-gluconate 3-dehydrogenase</fullName>
    </recommendedName>
</protein>
<dbReference type="SUPFAM" id="SSF51735">
    <property type="entry name" value="NAD(P)-binding Rossmann-fold domains"/>
    <property type="match status" value="1"/>
</dbReference>
<comment type="similarity">
    <text evidence="1">Belongs to the short-chain dehydrogenases/reductases (SDR) family.</text>
</comment>
<keyword evidence="2" id="KW-0521">NADP</keyword>
<dbReference type="RefSeq" id="WP_053999968.1">
    <property type="nucleotide sequence ID" value="NZ_JXMU01000022.1"/>
</dbReference>
<dbReference type="InterPro" id="IPR036291">
    <property type="entry name" value="NAD(P)-bd_dom_sf"/>
</dbReference>
<dbReference type="Pfam" id="PF13561">
    <property type="entry name" value="adh_short_C2"/>
    <property type="match status" value="1"/>
</dbReference>
<evidence type="ECO:0000256" key="1">
    <source>
        <dbReference type="ARBA" id="ARBA00006484"/>
    </source>
</evidence>
<dbReference type="InterPro" id="IPR020904">
    <property type="entry name" value="Sc_DH/Rdtase_CS"/>
</dbReference>
<dbReference type="PRINTS" id="PR00080">
    <property type="entry name" value="SDRFAMILY"/>
</dbReference>
<accession>A0A0M9GLT1</accession>
<comment type="caution">
    <text evidence="4">The sequence shown here is derived from an EMBL/GenBank/DDBJ whole genome shotgun (WGS) entry which is preliminary data.</text>
</comment>
<evidence type="ECO:0000313" key="5">
    <source>
        <dbReference type="Proteomes" id="UP000038011"/>
    </source>
</evidence>
<dbReference type="PROSITE" id="PS00061">
    <property type="entry name" value="ADH_SHORT"/>
    <property type="match status" value="1"/>
</dbReference>
<dbReference type="PANTHER" id="PTHR43618:SF8">
    <property type="entry name" value="7ALPHA-HYDROXYSTEROID DEHYDROGENASE"/>
    <property type="match status" value="1"/>
</dbReference>
<dbReference type="STRING" id="1514904.SU32_13835"/>